<evidence type="ECO:0000313" key="7">
    <source>
        <dbReference type="Proteomes" id="UP000256805"/>
    </source>
</evidence>
<organism evidence="2">
    <name type="scientific">Cupriavidus taiwanensis</name>
    <dbReference type="NCBI Taxonomy" id="164546"/>
    <lineage>
        <taxon>Bacteria</taxon>
        <taxon>Pseudomonadati</taxon>
        <taxon>Pseudomonadota</taxon>
        <taxon>Betaproteobacteria</taxon>
        <taxon>Burkholderiales</taxon>
        <taxon>Burkholderiaceae</taxon>
        <taxon>Cupriavidus</taxon>
    </lineage>
</organism>
<dbReference type="Proteomes" id="UP000257139">
    <property type="component" value="Plasmid CBM2594_p"/>
</dbReference>
<dbReference type="EMBL" id="LT984815">
    <property type="protein sequence ID" value="SPD69293.1"/>
    <property type="molecule type" value="Genomic_DNA"/>
</dbReference>
<dbReference type="OMA" id="AIWNSRV"/>
<evidence type="ECO:0000313" key="3">
    <source>
        <dbReference type="EMBL" id="SPC25348.1"/>
    </source>
</evidence>
<reference evidence="5 7" key="2">
    <citation type="submission" date="2018-01" db="EMBL/GenBank/DDBJ databases">
        <authorList>
            <person name="Gaut B.S."/>
            <person name="Morton B.R."/>
            <person name="Clegg M.T."/>
            <person name="Duvall M.R."/>
        </authorList>
    </citation>
    <scope>NUCLEOTIDE SEQUENCE [LARGE SCALE GENOMIC DNA]</scope>
    <source>
        <strain evidence="5">Cupriavidus taiwanensis cmp 52</strain>
    </source>
</reference>
<evidence type="ECO:0000313" key="2">
    <source>
        <dbReference type="EMBL" id="SOY78267.1"/>
    </source>
</evidence>
<dbReference type="Proteomes" id="UP000257016">
    <property type="component" value="Unassembled WGS sequence"/>
</dbReference>
<evidence type="ECO:0000313" key="5">
    <source>
        <dbReference type="EMBL" id="SPS02279.1"/>
    </source>
</evidence>
<dbReference type="EMBL" id="OFSN01000066">
    <property type="protein sequence ID" value="SOY78267.1"/>
    <property type="molecule type" value="Genomic_DNA"/>
</dbReference>
<evidence type="ECO:0000313" key="1">
    <source>
        <dbReference type="EMBL" id="SOY77423.1"/>
    </source>
</evidence>
<evidence type="ECO:0000313" key="4">
    <source>
        <dbReference type="EMBL" id="SPD69293.1"/>
    </source>
</evidence>
<geneLocation type="plasmid" evidence="6">
    <name>cbm2636p</name>
</geneLocation>
<proteinExistence type="predicted"/>
<dbReference type="EMBL" id="OGUU01000036">
    <property type="protein sequence ID" value="SPC25348.1"/>
    <property type="molecule type" value="Genomic_DNA"/>
</dbReference>
<reference evidence="6 8" key="1">
    <citation type="submission" date="2018-01" db="EMBL/GenBank/DDBJ databases">
        <authorList>
            <person name="Clerissi C."/>
        </authorList>
    </citation>
    <scope>NUCLEOTIDE SEQUENCE</scope>
    <source>
        <strain evidence="2">Cupriavidus taiwanensis LMG 19430</strain>
        <strain evidence="1">Cupriavidus taiwanensis STM 3521</strain>
        <strain evidence="3">Cupriavidus taiwanensis STM 6021</strain>
        <strain evidence="4">Cupriavidus taiwanensis SWF 66322</strain>
        <plasmid evidence="8">cbm2594_p</plasmid>
        <plasmid evidence="4">CBM2636p</plasmid>
        <plasmid evidence="6">cbm2636p</plasmid>
    </source>
</reference>
<evidence type="ECO:0000313" key="8">
    <source>
        <dbReference type="Proteomes" id="UP000257139"/>
    </source>
</evidence>
<sequence>MPAFPTLTFPMPSGLLQCAHCDGAPTYIAGRLQAVIVCEECGISTPPVTMDADKNTAFTRLSAIWNSRVEHRPADQEAVSMMSRRALTSSDIPYFLNLLAATTSDWETVGPKFAAMAAALAQPGYEFKHVDPPETVVSQAARYQKLLQRARIIYVDGAPMVRFEPVPALCAEIAEEALADREWPLFDLHEFIGKAIDGVPDHWQP</sequence>
<geneLocation type="plasmid" evidence="4">
    <name>CBM2636p</name>
</geneLocation>
<dbReference type="EMBL" id="OVTA01000065">
    <property type="protein sequence ID" value="SPS02279.1"/>
    <property type="molecule type" value="Genomic_DNA"/>
</dbReference>
<dbReference type="EMBL" id="OFSP01000077">
    <property type="protein sequence ID" value="SOY77423.1"/>
    <property type="molecule type" value="Genomic_DNA"/>
</dbReference>
<dbReference type="Proteomes" id="UP000254259">
    <property type="component" value="Plasmid CBM2636p"/>
</dbReference>
<protein>
    <submittedName>
        <fullName evidence="2">Uncharacterized protein</fullName>
    </submittedName>
</protein>
<dbReference type="AlphaFoldDB" id="A0A375CSP9"/>
<geneLocation type="plasmid" evidence="8">
    <name>cbm2594_p</name>
</geneLocation>
<accession>A0A375CSP9</accession>
<evidence type="ECO:0000313" key="6">
    <source>
        <dbReference type="Proteomes" id="UP000254259"/>
    </source>
</evidence>
<keyword evidence="4" id="KW-0614">Plasmid</keyword>
<gene>
    <name evidence="2" type="ORF">CBM2586_P90018</name>
    <name evidence="1" type="ORF">CBM2589_P90046</name>
    <name evidence="3" type="ORF">CBM2594_P30047</name>
    <name evidence="5" type="ORF">CBM2634_P30023</name>
    <name evidence="4" type="ORF">CBM2636_P10204</name>
</gene>
<dbReference type="Proteomes" id="UP000256805">
    <property type="component" value="Unassembled WGS sequence"/>
</dbReference>
<dbReference type="Proteomes" id="UP000256297">
    <property type="component" value="Plasmid CBM2589_p"/>
</dbReference>
<name>A0A375CSP9_9BURK</name>